<dbReference type="InterPro" id="IPR015865">
    <property type="entry name" value="Riboflavin_kinase_bac/euk"/>
</dbReference>
<evidence type="ECO:0000256" key="5">
    <source>
        <dbReference type="ARBA" id="ARBA00022679"/>
    </source>
</evidence>
<comment type="pathway">
    <text evidence="1">Cofactor biosynthesis; FMN biosynthesis; FMN from riboflavin (ATP route): step 1/1.</text>
</comment>
<accession>A0A7S4AA97</accession>
<dbReference type="GO" id="GO:0008531">
    <property type="term" value="F:riboflavin kinase activity"/>
    <property type="evidence" value="ECO:0007669"/>
    <property type="project" value="UniProtKB-EC"/>
</dbReference>
<evidence type="ECO:0000256" key="2">
    <source>
        <dbReference type="ARBA" id="ARBA00012105"/>
    </source>
</evidence>
<evidence type="ECO:0000256" key="3">
    <source>
        <dbReference type="ARBA" id="ARBA00022630"/>
    </source>
</evidence>
<dbReference type="InterPro" id="IPR023465">
    <property type="entry name" value="Riboflavin_kinase_dom_sf"/>
</dbReference>
<organism evidence="9">
    <name type="scientific">Pseudo-nitzschia australis</name>
    <dbReference type="NCBI Taxonomy" id="44445"/>
    <lineage>
        <taxon>Eukaryota</taxon>
        <taxon>Sar</taxon>
        <taxon>Stramenopiles</taxon>
        <taxon>Ochrophyta</taxon>
        <taxon>Bacillariophyta</taxon>
        <taxon>Bacillariophyceae</taxon>
        <taxon>Bacillariophycidae</taxon>
        <taxon>Bacillariales</taxon>
        <taxon>Bacillariaceae</taxon>
        <taxon>Pseudo-nitzschia</taxon>
    </lineage>
</organism>
<evidence type="ECO:0000256" key="6">
    <source>
        <dbReference type="ARBA" id="ARBA00022741"/>
    </source>
</evidence>
<gene>
    <name evidence="9" type="ORF">PAUS00366_LOCUS1647</name>
</gene>
<dbReference type="PANTHER" id="PTHR22749">
    <property type="entry name" value="RIBOFLAVIN KINASE/FMN ADENYLYLTRANSFERASE"/>
    <property type="match status" value="1"/>
</dbReference>
<dbReference type="PANTHER" id="PTHR22749:SF6">
    <property type="entry name" value="RIBOFLAVIN KINASE"/>
    <property type="match status" value="1"/>
</dbReference>
<dbReference type="Pfam" id="PF01687">
    <property type="entry name" value="Flavokinase"/>
    <property type="match status" value="1"/>
</dbReference>
<dbReference type="UniPathway" id="UPA00276">
    <property type="reaction ID" value="UER00406"/>
</dbReference>
<evidence type="ECO:0000259" key="8">
    <source>
        <dbReference type="SMART" id="SM00904"/>
    </source>
</evidence>
<dbReference type="GO" id="GO:0009398">
    <property type="term" value="P:FMN biosynthetic process"/>
    <property type="evidence" value="ECO:0007669"/>
    <property type="project" value="UniProtKB-UniPathway"/>
</dbReference>
<keyword evidence="6" id="KW-0547">Nucleotide-binding</keyword>
<keyword evidence="5" id="KW-0808">Transferase</keyword>
<dbReference type="AlphaFoldDB" id="A0A7S4AA97"/>
<dbReference type="EC" id="2.7.1.26" evidence="2"/>
<dbReference type="InterPro" id="IPR023468">
    <property type="entry name" value="Riboflavin_kinase"/>
</dbReference>
<evidence type="ECO:0000256" key="1">
    <source>
        <dbReference type="ARBA" id="ARBA00005201"/>
    </source>
</evidence>
<feature type="domain" description="Riboflavin kinase" evidence="8">
    <location>
        <begin position="87"/>
        <end position="253"/>
    </location>
</feature>
<dbReference type="SUPFAM" id="SSF82114">
    <property type="entry name" value="Riboflavin kinase-like"/>
    <property type="match status" value="1"/>
</dbReference>
<proteinExistence type="predicted"/>
<keyword evidence="3" id="KW-0285">Flavoprotein</keyword>
<protein>
    <recommendedName>
        <fullName evidence="2">riboflavin kinase</fullName>
        <ecNumber evidence="2">2.7.1.26</ecNumber>
    </recommendedName>
</protein>
<dbReference type="GO" id="GO:0005524">
    <property type="term" value="F:ATP binding"/>
    <property type="evidence" value="ECO:0007669"/>
    <property type="project" value="UniProtKB-KW"/>
</dbReference>
<name>A0A7S4AA97_9STRA</name>
<dbReference type="GO" id="GO:0009231">
    <property type="term" value="P:riboflavin biosynthetic process"/>
    <property type="evidence" value="ECO:0007669"/>
    <property type="project" value="InterPro"/>
</dbReference>
<reference evidence="9" key="1">
    <citation type="submission" date="2021-01" db="EMBL/GenBank/DDBJ databases">
        <authorList>
            <person name="Corre E."/>
            <person name="Pelletier E."/>
            <person name="Niang G."/>
            <person name="Scheremetjew M."/>
            <person name="Finn R."/>
            <person name="Kale V."/>
            <person name="Holt S."/>
            <person name="Cochrane G."/>
            <person name="Meng A."/>
            <person name="Brown T."/>
            <person name="Cohen L."/>
        </authorList>
    </citation>
    <scope>NUCLEOTIDE SEQUENCE</scope>
    <source>
        <strain evidence="9">10249 10 AB</strain>
    </source>
</reference>
<keyword evidence="7" id="KW-0067">ATP-binding</keyword>
<dbReference type="Gene3D" id="2.40.30.30">
    <property type="entry name" value="Riboflavin kinase-like"/>
    <property type="match status" value="1"/>
</dbReference>
<keyword evidence="4" id="KW-0288">FMN</keyword>
<dbReference type="SMART" id="SM00904">
    <property type="entry name" value="Flavokinase"/>
    <property type="match status" value="1"/>
</dbReference>
<evidence type="ECO:0000256" key="4">
    <source>
        <dbReference type="ARBA" id="ARBA00022643"/>
    </source>
</evidence>
<dbReference type="EMBL" id="HBIX01002225">
    <property type="protein sequence ID" value="CAE0708927.1"/>
    <property type="molecule type" value="Transcribed_RNA"/>
</dbReference>
<sequence length="298" mass="32736">MIIGSNILFSSILSRTPSLFQKTPVLGMLMCLSLTTLFGSRFLSPCSAFAINNDVHRYKEIGSKLYATDSTVGTDDHNPVPPTRARLLPDVLRFRGSVDEGYGRGGKKLGVPTANLPSSLFQNALEDVGTGVYFGWVALERTQNSNTDNDYELHKAVVNVGYSPTFEGEENKEKIIEAHLIMEKGDGKDAESNGDSGKETESRSDKAFIEDFYGVAMRLQLVGFLREEKKFDSFPELIAQINADVQDAKISLDCQPYKACQTDPFLCIKTLPAWIGSGGDKAASWESAPIEPFLDSIK</sequence>
<evidence type="ECO:0000313" key="9">
    <source>
        <dbReference type="EMBL" id="CAE0708927.1"/>
    </source>
</evidence>
<evidence type="ECO:0000256" key="7">
    <source>
        <dbReference type="ARBA" id="ARBA00022840"/>
    </source>
</evidence>